<keyword evidence="3" id="KW-1185">Reference proteome</keyword>
<feature type="coiled-coil region" evidence="1">
    <location>
        <begin position="351"/>
        <end position="378"/>
    </location>
</feature>
<name>A0ABP7GRJ1_9FLAO</name>
<organism evidence="2 3">
    <name type="scientific">Flavobacterium ginsengiterrae</name>
    <dbReference type="NCBI Taxonomy" id="871695"/>
    <lineage>
        <taxon>Bacteria</taxon>
        <taxon>Pseudomonadati</taxon>
        <taxon>Bacteroidota</taxon>
        <taxon>Flavobacteriia</taxon>
        <taxon>Flavobacteriales</taxon>
        <taxon>Flavobacteriaceae</taxon>
        <taxon>Flavobacterium</taxon>
    </lineage>
</organism>
<keyword evidence="1" id="KW-0175">Coiled coil</keyword>
<dbReference type="EMBL" id="BAABDU010000004">
    <property type="protein sequence ID" value="GAA3773398.1"/>
    <property type="molecule type" value="Genomic_DNA"/>
</dbReference>
<evidence type="ECO:0000256" key="1">
    <source>
        <dbReference type="SAM" id="Coils"/>
    </source>
</evidence>
<reference evidence="3" key="1">
    <citation type="journal article" date="2019" name="Int. J. Syst. Evol. Microbiol.">
        <title>The Global Catalogue of Microorganisms (GCM) 10K type strain sequencing project: providing services to taxonomists for standard genome sequencing and annotation.</title>
        <authorList>
            <consortium name="The Broad Institute Genomics Platform"/>
            <consortium name="The Broad Institute Genome Sequencing Center for Infectious Disease"/>
            <person name="Wu L."/>
            <person name="Ma J."/>
        </authorList>
    </citation>
    <scope>NUCLEOTIDE SEQUENCE [LARGE SCALE GENOMIC DNA]</scope>
    <source>
        <strain evidence="3">JCM 17337</strain>
    </source>
</reference>
<dbReference type="Proteomes" id="UP001500748">
    <property type="component" value="Unassembled WGS sequence"/>
</dbReference>
<comment type="caution">
    <text evidence="2">The sequence shown here is derived from an EMBL/GenBank/DDBJ whole genome shotgun (WGS) entry which is preliminary data.</text>
</comment>
<accession>A0ABP7GRJ1</accession>
<proteinExistence type="predicted"/>
<gene>
    <name evidence="2" type="ORF">GCM10022423_29910</name>
</gene>
<dbReference type="RefSeq" id="WP_345145413.1">
    <property type="nucleotide sequence ID" value="NZ_BAABDU010000004.1"/>
</dbReference>
<protein>
    <submittedName>
        <fullName evidence="2">Uncharacterized protein</fullName>
    </submittedName>
</protein>
<sequence>MNKFYIVSFLLITISAVSQIISPNGDNIFYYNGAADVTFRYLERGSGGRAFVHAPNNVLGLNYAEDFNGGTLIGNNVFFKDNGNSYISSGNFGIGTSVPAGTLDLKKDNSNLVFDLDANNFCKIISKGWNANIDMHTFQINGTENLNQLHLNTNGNVGIGTLSPNSKLDVLGQVNSYNTAFGQSDKETSTKNYVNFSTNNHGSVLVSSNLYFSNNDNFKIAKTHPSMSGGAILLPGNSQPNQGKILFYTSNPSSVVEDQLFSGSIAMEITGNGNVGIGQANPTNKLDVKGTIHSKEVKVDMAGWSDFVFKKEYNLATLEEVEKHIAEKGHLENIPSEQEVLKNGINLGEMNAKLLQKIEELTLHMIEMKKEIEALKKDKK</sequence>
<evidence type="ECO:0000313" key="3">
    <source>
        <dbReference type="Proteomes" id="UP001500748"/>
    </source>
</evidence>
<evidence type="ECO:0000313" key="2">
    <source>
        <dbReference type="EMBL" id="GAA3773398.1"/>
    </source>
</evidence>